<dbReference type="Pfam" id="PF01569">
    <property type="entry name" value="PAP2"/>
    <property type="match status" value="1"/>
</dbReference>
<feature type="transmembrane region" description="Helical" evidence="1">
    <location>
        <begin position="145"/>
        <end position="163"/>
    </location>
</feature>
<dbReference type="SUPFAM" id="SSF48317">
    <property type="entry name" value="Acid phosphatase/Vanadium-dependent haloperoxidase"/>
    <property type="match status" value="1"/>
</dbReference>
<dbReference type="STRING" id="39495.SAMN02745111_01857"/>
<evidence type="ECO:0000313" key="3">
    <source>
        <dbReference type="EMBL" id="SKA69458.1"/>
    </source>
</evidence>
<evidence type="ECO:0000313" key="4">
    <source>
        <dbReference type="Proteomes" id="UP000190814"/>
    </source>
</evidence>
<dbReference type="SMART" id="SM00014">
    <property type="entry name" value="acidPPc"/>
    <property type="match status" value="1"/>
</dbReference>
<dbReference type="RefSeq" id="WP_078766704.1">
    <property type="nucleotide sequence ID" value="NZ_FUXZ01000011.1"/>
</dbReference>
<dbReference type="PANTHER" id="PTHR14969">
    <property type="entry name" value="SPHINGOSINE-1-PHOSPHATE PHOSPHOHYDROLASE"/>
    <property type="match status" value="1"/>
</dbReference>
<gene>
    <name evidence="3" type="ORF">SAMN02745111_01857</name>
</gene>
<feature type="transmembrane region" description="Helical" evidence="1">
    <location>
        <begin position="271"/>
        <end position="289"/>
    </location>
</feature>
<dbReference type="Proteomes" id="UP000190814">
    <property type="component" value="Unassembled WGS sequence"/>
</dbReference>
<protein>
    <submittedName>
        <fullName evidence="3">Undecaprenyl-diphosphatase</fullName>
    </submittedName>
</protein>
<dbReference type="PANTHER" id="PTHR14969:SF13">
    <property type="entry name" value="AT30094P"/>
    <property type="match status" value="1"/>
</dbReference>
<feature type="transmembrane region" description="Helical" evidence="1">
    <location>
        <begin position="46"/>
        <end position="68"/>
    </location>
</feature>
<feature type="domain" description="Phosphatidic acid phosphatase type 2/haloperoxidase" evidence="2">
    <location>
        <begin position="47"/>
        <end position="160"/>
    </location>
</feature>
<dbReference type="AlphaFoldDB" id="A0A1T4VXC5"/>
<keyword evidence="4" id="KW-1185">Reference proteome</keyword>
<dbReference type="OrthoDB" id="9789113at2"/>
<dbReference type="EMBL" id="FUXZ01000011">
    <property type="protein sequence ID" value="SKA69458.1"/>
    <property type="molecule type" value="Genomic_DNA"/>
</dbReference>
<feature type="transmembrane region" description="Helical" evidence="1">
    <location>
        <begin position="242"/>
        <end position="259"/>
    </location>
</feature>
<sequence length="306" mass="34890">MEVLEFFQDIRNPFLTFLFRLLSYAASEIIVIVAVCVLVWCVDKKLGYRLIFGFYISAILVWSIKIICRVPRPWVRSKNIKPVKSALSDATGYSFPSGHTQSASSFYGTFAYVARKNITKILLILLIIGVAFSRMYLGVHTPLDVSMGFLISIVATYAFNDLLDRGIIYKARQEALLFLLLFVSLCLTAFGVICVQTNYIDTENAYDFFKMIGISYGLSIGWYLESTKLDFKTDNKSIKEKAIILIVGLVIMLLIKSGIKHIFGETLLIDVIRYFIVILFATYIYPLIFENIHNKYLKNNTDMIKS</sequence>
<proteinExistence type="predicted"/>
<accession>A0A1T4VXC5</accession>
<feature type="transmembrane region" description="Helical" evidence="1">
    <location>
        <begin position="175"/>
        <end position="199"/>
    </location>
</feature>
<evidence type="ECO:0000256" key="1">
    <source>
        <dbReference type="SAM" id="Phobius"/>
    </source>
</evidence>
<dbReference type="InterPro" id="IPR000326">
    <property type="entry name" value="PAP2/HPO"/>
</dbReference>
<keyword evidence="1" id="KW-0472">Membrane</keyword>
<dbReference type="Gene3D" id="1.20.144.10">
    <property type="entry name" value="Phosphatidic acid phosphatase type 2/haloperoxidase"/>
    <property type="match status" value="1"/>
</dbReference>
<feature type="transmembrane region" description="Helical" evidence="1">
    <location>
        <begin position="121"/>
        <end position="139"/>
    </location>
</feature>
<evidence type="ECO:0000259" key="2">
    <source>
        <dbReference type="SMART" id="SM00014"/>
    </source>
</evidence>
<keyword evidence="1" id="KW-0812">Transmembrane</keyword>
<dbReference type="InterPro" id="IPR036938">
    <property type="entry name" value="PAP2/HPO_sf"/>
</dbReference>
<feature type="transmembrane region" description="Helical" evidence="1">
    <location>
        <begin position="21"/>
        <end position="40"/>
    </location>
</feature>
<organism evidence="3 4">
    <name type="scientific">Eubacterium uniforme</name>
    <dbReference type="NCBI Taxonomy" id="39495"/>
    <lineage>
        <taxon>Bacteria</taxon>
        <taxon>Bacillati</taxon>
        <taxon>Bacillota</taxon>
        <taxon>Clostridia</taxon>
        <taxon>Eubacteriales</taxon>
        <taxon>Eubacteriaceae</taxon>
        <taxon>Eubacterium</taxon>
    </lineage>
</organism>
<feature type="transmembrane region" description="Helical" evidence="1">
    <location>
        <begin position="205"/>
        <end position="224"/>
    </location>
</feature>
<reference evidence="3" key="1">
    <citation type="submission" date="2017-02" db="EMBL/GenBank/DDBJ databases">
        <authorList>
            <person name="Peterson S.W."/>
        </authorList>
    </citation>
    <scope>NUCLEOTIDE SEQUENCE [LARGE SCALE GENOMIC DNA]</scope>
    <source>
        <strain evidence="3">ATCC 35992</strain>
    </source>
</reference>
<name>A0A1T4VXC5_9FIRM</name>
<keyword evidence="1" id="KW-1133">Transmembrane helix</keyword>